<keyword evidence="5" id="KW-0963">Cytoplasm</keyword>
<dbReference type="InterPro" id="IPR041185">
    <property type="entry name" value="IKBKB_SDD"/>
</dbReference>
<evidence type="ECO:0000256" key="15">
    <source>
        <dbReference type="PROSITE-ProRule" id="PRU10141"/>
    </source>
</evidence>
<dbReference type="Gene3D" id="1.20.1270.250">
    <property type="match status" value="2"/>
</dbReference>
<dbReference type="GO" id="GO:0033209">
    <property type="term" value="P:tumor necrosis factor-mediated signaling pathway"/>
    <property type="evidence" value="ECO:0007669"/>
    <property type="project" value="TreeGrafter"/>
</dbReference>
<dbReference type="GO" id="GO:0045944">
    <property type="term" value="P:positive regulation of transcription by RNA polymerase II"/>
    <property type="evidence" value="ECO:0007669"/>
    <property type="project" value="TreeGrafter"/>
</dbReference>
<dbReference type="SMART" id="SM00220">
    <property type="entry name" value="S_TKc"/>
    <property type="match status" value="1"/>
</dbReference>
<dbReference type="PANTHER" id="PTHR22969">
    <property type="entry name" value="IKB KINASE"/>
    <property type="match status" value="1"/>
</dbReference>
<evidence type="ECO:0000256" key="4">
    <source>
        <dbReference type="ARBA" id="ARBA00021841"/>
    </source>
</evidence>
<dbReference type="EC" id="2.7.11.10" evidence="3"/>
<evidence type="ECO:0000313" key="18">
    <source>
        <dbReference type="Proteomes" id="UP000694700"/>
    </source>
</evidence>
<keyword evidence="8" id="KW-0808">Transferase</keyword>
<feature type="binding site" evidence="15">
    <location>
        <position position="86"/>
    </location>
    <ligand>
        <name>ATP</name>
        <dbReference type="ChEBI" id="CHEBI:30616"/>
    </ligand>
</feature>
<keyword evidence="12" id="KW-0539">Nucleus</keyword>
<keyword evidence="9 15" id="KW-0547">Nucleotide-binding</keyword>
<dbReference type="PROSITE" id="PS50011">
    <property type="entry name" value="PROTEIN_KINASE_DOM"/>
    <property type="match status" value="1"/>
</dbReference>
<reference evidence="17" key="1">
    <citation type="submission" date="2025-08" db="UniProtKB">
        <authorList>
            <consortium name="Ensembl"/>
        </authorList>
    </citation>
    <scope>IDENTIFICATION</scope>
</reference>
<evidence type="ECO:0000256" key="6">
    <source>
        <dbReference type="ARBA" id="ARBA00022527"/>
    </source>
</evidence>
<dbReference type="InterPro" id="IPR051180">
    <property type="entry name" value="IKK"/>
</dbReference>
<keyword evidence="7" id="KW-0597">Phosphoprotein</keyword>
<dbReference type="GO" id="GO:0008385">
    <property type="term" value="C:IkappaB kinase complex"/>
    <property type="evidence" value="ECO:0007669"/>
    <property type="project" value="TreeGrafter"/>
</dbReference>
<evidence type="ECO:0000256" key="11">
    <source>
        <dbReference type="ARBA" id="ARBA00022840"/>
    </source>
</evidence>
<dbReference type="InterPro" id="IPR008271">
    <property type="entry name" value="Ser/Thr_kinase_AS"/>
</dbReference>
<keyword evidence="6" id="KW-0723">Serine/threonine-protein kinase</keyword>
<accession>A0A8C1XJL5</accession>
<dbReference type="FunFam" id="1.10.510.10:FF:000147">
    <property type="entry name" value="Inhibitor of nuclear factor kappa-B kinase subunit beta"/>
    <property type="match status" value="1"/>
</dbReference>
<dbReference type="InterPro" id="IPR011009">
    <property type="entry name" value="Kinase-like_dom_sf"/>
</dbReference>
<comment type="subcellular location">
    <subcellularLocation>
        <location evidence="2">Cytoplasm</location>
    </subcellularLocation>
    <subcellularLocation>
        <location evidence="1">Nucleus</location>
    </subcellularLocation>
</comment>
<dbReference type="InterPro" id="IPR000719">
    <property type="entry name" value="Prot_kinase_dom"/>
</dbReference>
<evidence type="ECO:0000256" key="3">
    <source>
        <dbReference type="ARBA" id="ARBA00012442"/>
    </source>
</evidence>
<evidence type="ECO:0000256" key="8">
    <source>
        <dbReference type="ARBA" id="ARBA00022679"/>
    </source>
</evidence>
<dbReference type="InterPro" id="IPR017441">
    <property type="entry name" value="Protein_kinase_ATP_BS"/>
</dbReference>
<gene>
    <name evidence="17" type="primary">LOC109092137</name>
</gene>
<dbReference type="PROSITE" id="PS00108">
    <property type="entry name" value="PROTEIN_KINASE_ST"/>
    <property type="match status" value="1"/>
</dbReference>
<evidence type="ECO:0000256" key="13">
    <source>
        <dbReference type="ARBA" id="ARBA00032095"/>
    </source>
</evidence>
<name>A0A8C1XJL5_CYPCA</name>
<organism evidence="17 18">
    <name type="scientific">Cyprinus carpio</name>
    <name type="common">Common carp</name>
    <dbReference type="NCBI Taxonomy" id="7962"/>
    <lineage>
        <taxon>Eukaryota</taxon>
        <taxon>Metazoa</taxon>
        <taxon>Chordata</taxon>
        <taxon>Craniata</taxon>
        <taxon>Vertebrata</taxon>
        <taxon>Euteleostomi</taxon>
        <taxon>Actinopterygii</taxon>
        <taxon>Neopterygii</taxon>
        <taxon>Teleostei</taxon>
        <taxon>Ostariophysi</taxon>
        <taxon>Cypriniformes</taxon>
        <taxon>Cyprinidae</taxon>
        <taxon>Cyprininae</taxon>
        <taxon>Cyprinus</taxon>
    </lineage>
</organism>
<dbReference type="PROSITE" id="PS00107">
    <property type="entry name" value="PROTEIN_KINASE_ATP"/>
    <property type="match status" value="1"/>
</dbReference>
<dbReference type="AlphaFoldDB" id="A0A8C1XJL5"/>
<evidence type="ECO:0000256" key="9">
    <source>
        <dbReference type="ARBA" id="ARBA00022741"/>
    </source>
</evidence>
<comment type="catalytic activity">
    <reaction evidence="14">
        <text>L-seryl-[I-kappa-B protein] + ATP = O-phospho-L-seryl-[I-kappa-B protein] + ADP + H(+)</text>
        <dbReference type="Rhea" id="RHEA:19073"/>
        <dbReference type="Rhea" id="RHEA-COMP:13698"/>
        <dbReference type="Rhea" id="RHEA-COMP:13699"/>
        <dbReference type="ChEBI" id="CHEBI:15378"/>
        <dbReference type="ChEBI" id="CHEBI:29999"/>
        <dbReference type="ChEBI" id="CHEBI:30616"/>
        <dbReference type="ChEBI" id="CHEBI:83421"/>
        <dbReference type="ChEBI" id="CHEBI:456216"/>
        <dbReference type="EC" id="2.7.11.10"/>
    </reaction>
</comment>
<dbReference type="PANTHER" id="PTHR22969:SF13">
    <property type="entry name" value="INHIBITOR OF NUCLEAR FACTOR KAPPA-B KINASE SUBUNIT ALPHA"/>
    <property type="match status" value="1"/>
</dbReference>
<evidence type="ECO:0000256" key="5">
    <source>
        <dbReference type="ARBA" id="ARBA00022490"/>
    </source>
</evidence>
<dbReference type="CDD" id="cd17046">
    <property type="entry name" value="Ubl_IKKA_like"/>
    <property type="match status" value="1"/>
</dbReference>
<dbReference type="Gene3D" id="3.10.20.90">
    <property type="entry name" value="Phosphatidylinositol 3-kinase Catalytic Subunit, Chain A, domain 1"/>
    <property type="match status" value="1"/>
</dbReference>
<evidence type="ECO:0000256" key="12">
    <source>
        <dbReference type="ARBA" id="ARBA00023242"/>
    </source>
</evidence>
<protein>
    <recommendedName>
        <fullName evidence="4">Inhibitor of nuclear factor kappa-B kinase subunit alpha</fullName>
        <ecNumber evidence="3">2.7.11.10</ecNumber>
    </recommendedName>
    <alternativeName>
        <fullName evidence="13">Nuclear factor NF-kappa-B inhibitor kinase alpha</fullName>
    </alternativeName>
</protein>
<dbReference type="Proteomes" id="UP000694700">
    <property type="component" value="Unplaced"/>
</dbReference>
<dbReference type="GO" id="GO:0005634">
    <property type="term" value="C:nucleus"/>
    <property type="evidence" value="ECO:0007669"/>
    <property type="project" value="UniProtKB-SubCell"/>
</dbReference>
<dbReference type="GO" id="GO:0005524">
    <property type="term" value="F:ATP binding"/>
    <property type="evidence" value="ECO:0007669"/>
    <property type="project" value="UniProtKB-UniRule"/>
</dbReference>
<evidence type="ECO:0000256" key="14">
    <source>
        <dbReference type="ARBA" id="ARBA00048789"/>
    </source>
</evidence>
<evidence type="ECO:0000256" key="1">
    <source>
        <dbReference type="ARBA" id="ARBA00004123"/>
    </source>
</evidence>
<evidence type="ECO:0000256" key="7">
    <source>
        <dbReference type="ARBA" id="ARBA00022553"/>
    </source>
</evidence>
<dbReference type="InterPro" id="IPR046375">
    <property type="entry name" value="IKBKB_SDD_sf"/>
</dbReference>
<evidence type="ECO:0000313" key="17">
    <source>
        <dbReference type="Ensembl" id="ENSCCRP00015081000.1"/>
    </source>
</evidence>
<evidence type="ECO:0000256" key="10">
    <source>
        <dbReference type="ARBA" id="ARBA00022777"/>
    </source>
</evidence>
<keyword evidence="10" id="KW-0418">Kinase</keyword>
<keyword evidence="11 15" id="KW-0067">ATP-binding</keyword>
<dbReference type="Ensembl" id="ENSCCRT00015083649.1">
    <property type="protein sequence ID" value="ENSCCRP00015081000.1"/>
    <property type="gene ID" value="ENSCCRG00015030694.1"/>
</dbReference>
<dbReference type="SUPFAM" id="SSF56112">
    <property type="entry name" value="Protein kinase-like (PK-like)"/>
    <property type="match status" value="1"/>
</dbReference>
<dbReference type="Pfam" id="PF00069">
    <property type="entry name" value="Pkinase"/>
    <property type="match status" value="1"/>
</dbReference>
<evidence type="ECO:0000259" key="16">
    <source>
        <dbReference type="PROSITE" id="PS50011"/>
    </source>
</evidence>
<feature type="domain" description="Protein kinase" evidence="16">
    <location>
        <begin position="57"/>
        <end position="370"/>
    </location>
</feature>
<sequence>MNHHLRYLQYRRYSLQGLHPNQARVAVIVLEAAIINVCITAVQMEKPFRHNQLCGSWLMKERLGTGGFGHVYLYQNEETSEKIAVKLCRLELNAKNKDRWSREIQIMKKLKHLNVVTAKDVPEEMMHIALNDLPLLAMEYCSKGDLRKLLSKPENCCGLKESEVLALLNDVGSGIQYLHENKIIHRDLKPENIVLQDISGKLVHKIIDLGYAKDLDQGSLCTSFVGTLQYLAPELFEGKSYTVTVDYWSFGTMIFECCCGFRPFLHNLQPVQWYVKVRNKGPKDIMAVEDMNGEVRFSTHLPYPNNMSRTLLEPLEGLLQLMLKWDPVQRGGGLNPDTKQPQCFALLDQILNMKVVHILNMTTTQVHSFLLSPDEGLHSLQQRIETETKIELLNQELLQETGVMLDPRKPAAQCVLDGVRGWDSYIVYLFDKSLTKYSGPLTARTLPESVNFIVRETKTQLPLSTLKKVWGEAVSYICGLREDYSRLFQGQRAAMLSLLRYNTNLTRYKNMMFSFSQQLKAKLDFFKSSIQYDLEKYSDQMQYGICMFYFVAEIGHLDEEIMALHSEIVELQRSPYARRQGDVMEQLKILLSKQKIIDLFPKIERTLESIKEADSTVMQMQIKRQREFWHLLKIACVSLMARYLISTLIIIIIRNVSRAPNYTIELFLKDHVTLKTGIIAAENSACSSQE</sequence>
<dbReference type="GO" id="GO:0008384">
    <property type="term" value="F:IkappaB kinase activity"/>
    <property type="evidence" value="ECO:0007669"/>
    <property type="project" value="UniProtKB-EC"/>
</dbReference>
<proteinExistence type="predicted"/>
<dbReference type="Gene3D" id="1.10.510.10">
    <property type="entry name" value="Transferase(Phosphotransferase) domain 1"/>
    <property type="match status" value="1"/>
</dbReference>
<evidence type="ECO:0000256" key="2">
    <source>
        <dbReference type="ARBA" id="ARBA00004496"/>
    </source>
</evidence>
<dbReference type="Pfam" id="PF18397">
    <property type="entry name" value="IKBKB_SDD"/>
    <property type="match status" value="1"/>
</dbReference>